<dbReference type="InterPro" id="IPR036388">
    <property type="entry name" value="WH-like_DNA-bd_sf"/>
</dbReference>
<accession>A0ABR7FU98</accession>
<sequence length="125" mass="14967">MIDRDLTNREKLIMKCVWAENQEISIQDLQDKLKEMFDWDAKRSTVRTFLTSIEGKGFVKIERRGRFSYLKPLVDEKKYKREQVQKMIDFWYGGSKVALIKTLNGGKLPKEKEEYLRKVFNEPEE</sequence>
<keyword evidence="2" id="KW-0805">Transcription regulation</keyword>
<dbReference type="RefSeq" id="WP_024727655.1">
    <property type="nucleotide sequence ID" value="NZ_JACOOS010000021.1"/>
</dbReference>
<name>A0ABR7FU98_9FIRM</name>
<keyword evidence="4" id="KW-0804">Transcription</keyword>
<evidence type="ECO:0000313" key="6">
    <source>
        <dbReference type="Proteomes" id="UP000635828"/>
    </source>
</evidence>
<dbReference type="SUPFAM" id="SSF46785">
    <property type="entry name" value="Winged helix' DNA-binding domain"/>
    <property type="match status" value="1"/>
</dbReference>
<evidence type="ECO:0000256" key="2">
    <source>
        <dbReference type="ARBA" id="ARBA00023015"/>
    </source>
</evidence>
<evidence type="ECO:0000256" key="4">
    <source>
        <dbReference type="ARBA" id="ARBA00023163"/>
    </source>
</evidence>
<reference evidence="5 6" key="1">
    <citation type="submission" date="2020-08" db="EMBL/GenBank/DDBJ databases">
        <title>Genome public.</title>
        <authorList>
            <person name="Liu C."/>
            <person name="Sun Q."/>
        </authorList>
    </citation>
    <scope>NUCLEOTIDE SEQUENCE [LARGE SCALE GENOMIC DNA]</scope>
    <source>
        <strain evidence="5 6">NSJ-7</strain>
    </source>
</reference>
<dbReference type="Proteomes" id="UP000635828">
    <property type="component" value="Unassembled WGS sequence"/>
</dbReference>
<protein>
    <submittedName>
        <fullName evidence="5">BlaI/MecI/CopY family transcriptional regulator</fullName>
    </submittedName>
</protein>
<dbReference type="Gene3D" id="1.10.10.10">
    <property type="entry name" value="Winged helix-like DNA-binding domain superfamily/Winged helix DNA-binding domain"/>
    <property type="match status" value="1"/>
</dbReference>
<evidence type="ECO:0000256" key="3">
    <source>
        <dbReference type="ARBA" id="ARBA00023125"/>
    </source>
</evidence>
<evidence type="ECO:0000313" key="5">
    <source>
        <dbReference type="EMBL" id="MBC5678770.1"/>
    </source>
</evidence>
<comment type="caution">
    <text evidence="5">The sequence shown here is derived from an EMBL/GenBank/DDBJ whole genome shotgun (WGS) entry which is preliminary data.</text>
</comment>
<gene>
    <name evidence="5" type="ORF">H8S22_14665</name>
</gene>
<dbReference type="EMBL" id="JACOOS010000021">
    <property type="protein sequence ID" value="MBC5678770.1"/>
    <property type="molecule type" value="Genomic_DNA"/>
</dbReference>
<dbReference type="Pfam" id="PF03965">
    <property type="entry name" value="Penicillinase_R"/>
    <property type="match status" value="1"/>
</dbReference>
<evidence type="ECO:0000256" key="1">
    <source>
        <dbReference type="ARBA" id="ARBA00011046"/>
    </source>
</evidence>
<organism evidence="5 6">
    <name type="scientific">Anaerostipes hominis</name>
    <name type="common">ex Liu et al. 2021</name>
    <dbReference type="NCBI Taxonomy" id="2763018"/>
    <lineage>
        <taxon>Bacteria</taxon>
        <taxon>Bacillati</taxon>
        <taxon>Bacillota</taxon>
        <taxon>Clostridia</taxon>
        <taxon>Lachnospirales</taxon>
        <taxon>Lachnospiraceae</taxon>
        <taxon>Anaerostipes</taxon>
    </lineage>
</organism>
<dbReference type="InterPro" id="IPR005650">
    <property type="entry name" value="BlaI_family"/>
</dbReference>
<dbReference type="PIRSF" id="PIRSF019455">
    <property type="entry name" value="CopR_AtkY"/>
    <property type="match status" value="1"/>
</dbReference>
<comment type="similarity">
    <text evidence="1">Belongs to the BlaI transcriptional regulatory family.</text>
</comment>
<dbReference type="InterPro" id="IPR036390">
    <property type="entry name" value="WH_DNA-bd_sf"/>
</dbReference>
<keyword evidence="3" id="KW-0238">DNA-binding</keyword>
<proteinExistence type="inferred from homology"/>
<keyword evidence="6" id="KW-1185">Reference proteome</keyword>